<dbReference type="RefSeq" id="WP_382362309.1">
    <property type="nucleotide sequence ID" value="NZ_JBHLWV010000016.1"/>
</dbReference>
<accession>A0ABV6H6I6</accession>
<keyword evidence="2" id="KW-1185">Reference proteome</keyword>
<proteinExistence type="predicted"/>
<dbReference type="EMBL" id="JBHLWV010000016">
    <property type="protein sequence ID" value="MFC0314483.1"/>
    <property type="molecule type" value="Genomic_DNA"/>
</dbReference>
<organism evidence="1 2">
    <name type="scientific">Gordonia phosphorivorans</name>
    <dbReference type="NCBI Taxonomy" id="1056982"/>
    <lineage>
        <taxon>Bacteria</taxon>
        <taxon>Bacillati</taxon>
        <taxon>Actinomycetota</taxon>
        <taxon>Actinomycetes</taxon>
        <taxon>Mycobacteriales</taxon>
        <taxon>Gordoniaceae</taxon>
        <taxon>Gordonia</taxon>
    </lineage>
</organism>
<evidence type="ECO:0000313" key="2">
    <source>
        <dbReference type="Proteomes" id="UP001589783"/>
    </source>
</evidence>
<reference evidence="1 2" key="1">
    <citation type="submission" date="2024-09" db="EMBL/GenBank/DDBJ databases">
        <authorList>
            <person name="Sun Q."/>
            <person name="Mori K."/>
        </authorList>
    </citation>
    <scope>NUCLEOTIDE SEQUENCE [LARGE SCALE GENOMIC DNA]</scope>
    <source>
        <strain evidence="1 2">CCM 7957</strain>
    </source>
</reference>
<evidence type="ECO:0000313" key="1">
    <source>
        <dbReference type="EMBL" id="MFC0314483.1"/>
    </source>
</evidence>
<dbReference type="Proteomes" id="UP001589783">
    <property type="component" value="Unassembled WGS sequence"/>
</dbReference>
<comment type="caution">
    <text evidence="1">The sequence shown here is derived from an EMBL/GenBank/DDBJ whole genome shotgun (WGS) entry which is preliminary data.</text>
</comment>
<sequence>MSRTVPSEQELRAAAAELGIADADGNYPRDKRAQLAAAVQSARTEVRETRAAHVERAQFVAEVALLEKQLLEAGVKEQTTAGVVAAMSAALWRGTRKETAQK</sequence>
<protein>
    <submittedName>
        <fullName evidence="1">Uncharacterized protein</fullName>
    </submittedName>
</protein>
<gene>
    <name evidence="1" type="ORF">ACFFJD_06420</name>
</gene>
<name>A0ABV6H6I6_9ACTN</name>